<keyword evidence="1" id="KW-0732">Signal</keyword>
<feature type="signal peptide" evidence="1">
    <location>
        <begin position="1"/>
        <end position="22"/>
    </location>
</feature>
<reference evidence="3" key="1">
    <citation type="submission" date="2023-01" db="EMBL/GenBank/DDBJ databases">
        <title>Key to firefly adult light organ development and bioluminescence: homeobox transcription factors regulate luciferase expression and transportation to peroxisome.</title>
        <authorList>
            <person name="Fu X."/>
        </authorList>
    </citation>
    <scope>NUCLEOTIDE SEQUENCE [LARGE SCALE GENOMIC DNA]</scope>
</reference>
<proteinExistence type="predicted"/>
<evidence type="ECO:0000313" key="3">
    <source>
        <dbReference type="Proteomes" id="UP001353858"/>
    </source>
</evidence>
<feature type="chain" id="PRO_5042923749" evidence="1">
    <location>
        <begin position="23"/>
        <end position="101"/>
    </location>
</feature>
<dbReference type="Proteomes" id="UP001353858">
    <property type="component" value="Unassembled WGS sequence"/>
</dbReference>
<protein>
    <submittedName>
        <fullName evidence="2">Uncharacterized protein</fullName>
    </submittedName>
</protein>
<dbReference type="EMBL" id="JARPUR010000006">
    <property type="protein sequence ID" value="KAK4874027.1"/>
    <property type="molecule type" value="Genomic_DNA"/>
</dbReference>
<sequence>MSPVTKTYILLIFVCLISVGISIKCYSYTCEGNCEVINEPRARHLRPTIDCAPDEHCATSRPHRFSGSIFRGCTSDKNYCDTHHPELYMCYTCNEDLCNDV</sequence>
<evidence type="ECO:0000313" key="2">
    <source>
        <dbReference type="EMBL" id="KAK4874027.1"/>
    </source>
</evidence>
<accession>A0AAN7PRQ1</accession>
<organism evidence="2 3">
    <name type="scientific">Aquatica leii</name>
    <dbReference type="NCBI Taxonomy" id="1421715"/>
    <lineage>
        <taxon>Eukaryota</taxon>
        <taxon>Metazoa</taxon>
        <taxon>Ecdysozoa</taxon>
        <taxon>Arthropoda</taxon>
        <taxon>Hexapoda</taxon>
        <taxon>Insecta</taxon>
        <taxon>Pterygota</taxon>
        <taxon>Neoptera</taxon>
        <taxon>Endopterygota</taxon>
        <taxon>Coleoptera</taxon>
        <taxon>Polyphaga</taxon>
        <taxon>Elateriformia</taxon>
        <taxon>Elateroidea</taxon>
        <taxon>Lampyridae</taxon>
        <taxon>Luciolinae</taxon>
        <taxon>Aquatica</taxon>
    </lineage>
</organism>
<gene>
    <name evidence="2" type="ORF">RN001_013387</name>
</gene>
<dbReference type="AlphaFoldDB" id="A0AAN7PRQ1"/>
<name>A0AAN7PRQ1_9COLE</name>
<evidence type="ECO:0000256" key="1">
    <source>
        <dbReference type="SAM" id="SignalP"/>
    </source>
</evidence>
<comment type="caution">
    <text evidence="2">The sequence shown here is derived from an EMBL/GenBank/DDBJ whole genome shotgun (WGS) entry which is preliminary data.</text>
</comment>
<keyword evidence="3" id="KW-1185">Reference proteome</keyword>